<feature type="region of interest" description="Disordered" evidence="1">
    <location>
        <begin position="198"/>
        <end position="226"/>
    </location>
</feature>
<evidence type="ECO:0000313" key="3">
    <source>
        <dbReference type="Proteomes" id="UP000663879"/>
    </source>
</evidence>
<feature type="compositionally biased region" description="Polar residues" evidence="1">
    <location>
        <begin position="151"/>
        <end position="164"/>
    </location>
</feature>
<dbReference type="EMBL" id="CAJNOC010002299">
    <property type="protein sequence ID" value="CAF0924721.1"/>
    <property type="molecule type" value="Genomic_DNA"/>
</dbReference>
<dbReference type="OrthoDB" id="10475422at2759"/>
<evidence type="ECO:0000256" key="1">
    <source>
        <dbReference type="SAM" id="MobiDB-lite"/>
    </source>
</evidence>
<gene>
    <name evidence="2" type="ORF">OXX778_LOCUS12575</name>
</gene>
<reference evidence="2" key="1">
    <citation type="submission" date="2021-02" db="EMBL/GenBank/DDBJ databases">
        <authorList>
            <person name="Nowell W R."/>
        </authorList>
    </citation>
    <scope>NUCLEOTIDE SEQUENCE</scope>
    <source>
        <strain evidence="2">Ploen Becks lab</strain>
    </source>
</reference>
<keyword evidence="3" id="KW-1185">Reference proteome</keyword>
<sequence length="400" mass="45345">MKLPKFIKSSTHQERQQNLIKSNRQLMLTDNIFKIQPQKQSALFRDIINESKLNNNDDTTKTPCTPLYNFKSNKLNDSSINVNFSSAQANGRYVKMSQPKRLQRNRLHITKKPDCYEQPKKLNHISTPIKPSELIMNLNGRRLSTDELNKENYQSPKCTPLSNNVKKDPETPSSSNKFSLSKLTKFVSRSALKVINRKSLGSNSSSPESSVSSSNSSMQTDDELEDNSKIELFNSKIYTSLEQQKEIEAKINTMQKLTKPKQGSQPVMGVTSVLLKKMKQNTTGITCYPNTILVAMPIVFKSENLKENSSNEIVYDKLKREQVPFINETRSSKKMSKPIVKSLSSIQSVFESPKNAFFKVNSNSPILPSSNSCRISIYSTKSSAKLEKQLHYESFSEAVF</sequence>
<dbReference type="AlphaFoldDB" id="A0A814B9X9"/>
<comment type="caution">
    <text evidence="2">The sequence shown here is derived from an EMBL/GenBank/DDBJ whole genome shotgun (WGS) entry which is preliminary data.</text>
</comment>
<feature type="region of interest" description="Disordered" evidence="1">
    <location>
        <begin position="150"/>
        <end position="177"/>
    </location>
</feature>
<feature type="compositionally biased region" description="Low complexity" evidence="1">
    <location>
        <begin position="199"/>
        <end position="217"/>
    </location>
</feature>
<accession>A0A814B9X9</accession>
<protein>
    <submittedName>
        <fullName evidence="2">Uncharacterized protein</fullName>
    </submittedName>
</protein>
<proteinExistence type="predicted"/>
<dbReference type="Proteomes" id="UP000663879">
    <property type="component" value="Unassembled WGS sequence"/>
</dbReference>
<name>A0A814B9X9_9BILA</name>
<evidence type="ECO:0000313" key="2">
    <source>
        <dbReference type="EMBL" id="CAF0924721.1"/>
    </source>
</evidence>
<organism evidence="2 3">
    <name type="scientific">Brachionus calyciflorus</name>
    <dbReference type="NCBI Taxonomy" id="104777"/>
    <lineage>
        <taxon>Eukaryota</taxon>
        <taxon>Metazoa</taxon>
        <taxon>Spiralia</taxon>
        <taxon>Gnathifera</taxon>
        <taxon>Rotifera</taxon>
        <taxon>Eurotatoria</taxon>
        <taxon>Monogononta</taxon>
        <taxon>Pseudotrocha</taxon>
        <taxon>Ploima</taxon>
        <taxon>Brachionidae</taxon>
        <taxon>Brachionus</taxon>
    </lineage>
</organism>